<evidence type="ECO:0000259" key="1">
    <source>
        <dbReference type="Pfam" id="PF13472"/>
    </source>
</evidence>
<dbReference type="InterPro" id="IPR013830">
    <property type="entry name" value="SGNH_hydro"/>
</dbReference>
<dbReference type="Proteomes" id="UP000679220">
    <property type="component" value="Unassembled WGS sequence"/>
</dbReference>
<reference evidence="2" key="1">
    <citation type="journal article" date="2018" name="Int. J. Syst. Evol. Microbiol.">
        <title>Carboxylicivirga sediminis sp. nov., isolated from coastal sediment.</title>
        <authorList>
            <person name="Wang F.Q."/>
            <person name="Ren L.H."/>
            <person name="Zou R.J."/>
            <person name="Sun Y.Z."/>
            <person name="Liu X.J."/>
            <person name="Jiang F."/>
            <person name="Liu L.J."/>
        </authorList>
    </citation>
    <scope>NUCLEOTIDE SEQUENCE</scope>
    <source>
        <strain evidence="2">JR1</strain>
    </source>
</reference>
<dbReference type="AlphaFoldDB" id="A0A941F089"/>
<feature type="domain" description="SGNH hydrolase-type esterase" evidence="1">
    <location>
        <begin position="43"/>
        <end position="203"/>
    </location>
</feature>
<proteinExistence type="predicted"/>
<dbReference type="SUPFAM" id="SSF52266">
    <property type="entry name" value="SGNH hydrolase"/>
    <property type="match status" value="1"/>
</dbReference>
<dbReference type="GO" id="GO:0004622">
    <property type="term" value="F:phosphatidylcholine lysophospholipase activity"/>
    <property type="evidence" value="ECO:0007669"/>
    <property type="project" value="TreeGrafter"/>
</dbReference>
<evidence type="ECO:0000313" key="3">
    <source>
        <dbReference type="Proteomes" id="UP000679220"/>
    </source>
</evidence>
<dbReference type="Pfam" id="PF13472">
    <property type="entry name" value="Lipase_GDSL_2"/>
    <property type="match status" value="1"/>
</dbReference>
<keyword evidence="3" id="KW-1185">Reference proteome</keyword>
<dbReference type="InterPro" id="IPR051532">
    <property type="entry name" value="Ester_Hydrolysis_Enzymes"/>
</dbReference>
<accession>A0A941F089</accession>
<protein>
    <submittedName>
        <fullName evidence="2">Sialate O-acetylesterase</fullName>
    </submittedName>
</protein>
<gene>
    <name evidence="2" type="ORF">KDU71_03380</name>
</gene>
<comment type="caution">
    <text evidence="2">The sequence shown here is derived from an EMBL/GenBank/DDBJ whole genome shotgun (WGS) entry which is preliminary data.</text>
</comment>
<dbReference type="Gene3D" id="3.40.50.1110">
    <property type="entry name" value="SGNH hydrolase"/>
    <property type="match status" value="1"/>
</dbReference>
<dbReference type="EMBL" id="JAGTAR010000003">
    <property type="protein sequence ID" value="MBR8534588.1"/>
    <property type="molecule type" value="Genomic_DNA"/>
</dbReference>
<name>A0A941F089_9BACT</name>
<dbReference type="InterPro" id="IPR036514">
    <property type="entry name" value="SGNH_hydro_sf"/>
</dbReference>
<dbReference type="PANTHER" id="PTHR30383">
    <property type="entry name" value="THIOESTERASE 1/PROTEASE 1/LYSOPHOSPHOLIPASE L1"/>
    <property type="match status" value="1"/>
</dbReference>
<organism evidence="2 3">
    <name type="scientific">Carboxylicivirga sediminis</name>
    <dbReference type="NCBI Taxonomy" id="2006564"/>
    <lineage>
        <taxon>Bacteria</taxon>
        <taxon>Pseudomonadati</taxon>
        <taxon>Bacteroidota</taxon>
        <taxon>Bacteroidia</taxon>
        <taxon>Marinilabiliales</taxon>
        <taxon>Marinilabiliaceae</taxon>
        <taxon>Carboxylicivirga</taxon>
    </lineage>
</organism>
<reference evidence="2" key="2">
    <citation type="submission" date="2021-04" db="EMBL/GenBank/DDBJ databases">
        <authorList>
            <person name="Zhang T."/>
            <person name="Zhang Y."/>
            <person name="Lu D."/>
            <person name="Zuo D."/>
            <person name="Du Z."/>
        </authorList>
    </citation>
    <scope>NUCLEOTIDE SEQUENCE</scope>
    <source>
        <strain evidence="2">JR1</strain>
    </source>
</reference>
<evidence type="ECO:0000313" key="2">
    <source>
        <dbReference type="EMBL" id="MBR8534588.1"/>
    </source>
</evidence>
<sequence length="214" mass="24460">MMGIMILLTTVQGLAQEHRFGTYYQQRKTLFEKLPNTKKEIIFLGNSITDGSEWSELLQNKRVKNRGISGDITEGVLYRLEEVTESKPAKVFLLIGVNDLARGISNDTIYANICRIAQLINEQSPKTKVYIQSILPVNPDFGKFTGHCSKTDDILWINEQLAKWCEHEPAEFIDLFSHFKNTTNNLMNPSYTNDGLHLTGEGYLLWANIIKQYL</sequence>
<dbReference type="PANTHER" id="PTHR30383:SF5">
    <property type="entry name" value="SGNH HYDROLASE-TYPE ESTERASE DOMAIN-CONTAINING PROTEIN"/>
    <property type="match status" value="1"/>
</dbReference>